<dbReference type="AlphaFoldDB" id="A0A398AUF8"/>
<feature type="transmembrane region" description="Helical" evidence="1">
    <location>
        <begin position="72"/>
        <end position="89"/>
    </location>
</feature>
<keyword evidence="1" id="KW-0472">Membrane</keyword>
<proteinExistence type="predicted"/>
<accession>A0A398AUF8</accession>
<keyword evidence="1" id="KW-1133">Transmembrane helix</keyword>
<gene>
    <name evidence="2" type="ORF">D1953_20990</name>
</gene>
<dbReference type="EMBL" id="QWVS01000085">
    <property type="protein sequence ID" value="RID81375.1"/>
    <property type="molecule type" value="Genomic_DNA"/>
</dbReference>
<sequence length="139" mass="16175">MIDFTKAKRHILRLLYFCLLYLLYILVGEIWFIVLYAHDNWINLSGMIIVAILLLPLYTFINTKLSIGIGRYIFYIPVLPFFIGALLFNSIERSLFPNLFVQDDLGAGILMMMIAFPHWAAMMLSFLLAHIIKTRRNEG</sequence>
<evidence type="ECO:0000256" key="1">
    <source>
        <dbReference type="SAM" id="Phobius"/>
    </source>
</evidence>
<feature type="transmembrane region" description="Helical" evidence="1">
    <location>
        <begin position="12"/>
        <end position="35"/>
    </location>
</feature>
<feature type="transmembrane region" description="Helical" evidence="1">
    <location>
        <begin position="109"/>
        <end position="132"/>
    </location>
</feature>
<comment type="caution">
    <text evidence="2">The sequence shown here is derived from an EMBL/GenBank/DDBJ whole genome shotgun (WGS) entry which is preliminary data.</text>
</comment>
<protein>
    <submittedName>
        <fullName evidence="2">Uncharacterized protein</fullName>
    </submittedName>
</protein>
<organism evidence="2 3">
    <name type="scientific">Peribacillus asahii</name>
    <dbReference type="NCBI Taxonomy" id="228899"/>
    <lineage>
        <taxon>Bacteria</taxon>
        <taxon>Bacillati</taxon>
        <taxon>Bacillota</taxon>
        <taxon>Bacilli</taxon>
        <taxon>Bacillales</taxon>
        <taxon>Bacillaceae</taxon>
        <taxon>Peribacillus</taxon>
    </lineage>
</organism>
<feature type="transmembrane region" description="Helical" evidence="1">
    <location>
        <begin position="41"/>
        <end position="60"/>
    </location>
</feature>
<dbReference type="RefSeq" id="WP_119119085.1">
    <property type="nucleotide sequence ID" value="NZ_QWVS01000085.1"/>
</dbReference>
<dbReference type="Proteomes" id="UP000266016">
    <property type="component" value="Unassembled WGS sequence"/>
</dbReference>
<keyword evidence="3" id="KW-1185">Reference proteome</keyword>
<keyword evidence="1" id="KW-0812">Transmembrane</keyword>
<evidence type="ECO:0000313" key="3">
    <source>
        <dbReference type="Proteomes" id="UP000266016"/>
    </source>
</evidence>
<name>A0A398AUF8_9BACI</name>
<evidence type="ECO:0000313" key="2">
    <source>
        <dbReference type="EMBL" id="RID81375.1"/>
    </source>
</evidence>
<reference evidence="2 3" key="1">
    <citation type="submission" date="2018-08" db="EMBL/GenBank/DDBJ databases">
        <title>Bacillus jemisoniae sp. nov., Bacillus chryseoplanitiae sp. nov., Bacillus resnikiae sp. nov., and Bacillus frankliniae sp. nov., isolated from Viking spacecraft and associated surfaces.</title>
        <authorList>
            <person name="Seuylemezian A."/>
            <person name="Vaishampayan P."/>
        </authorList>
    </citation>
    <scope>NUCLEOTIDE SEQUENCE [LARGE SCALE GENOMIC DNA]</scope>
    <source>
        <strain evidence="2 3">MA001</strain>
    </source>
</reference>